<proteinExistence type="predicted"/>
<protein>
    <submittedName>
        <fullName evidence="1">Uncharacterized protein</fullName>
    </submittedName>
</protein>
<organism evidence="1 2">
    <name type="scientific">Paramecium sonneborni</name>
    <dbReference type="NCBI Taxonomy" id="65129"/>
    <lineage>
        <taxon>Eukaryota</taxon>
        <taxon>Sar</taxon>
        <taxon>Alveolata</taxon>
        <taxon>Ciliophora</taxon>
        <taxon>Intramacronucleata</taxon>
        <taxon>Oligohymenophorea</taxon>
        <taxon>Peniculida</taxon>
        <taxon>Parameciidae</taxon>
        <taxon>Paramecium</taxon>
    </lineage>
</organism>
<evidence type="ECO:0000313" key="2">
    <source>
        <dbReference type="Proteomes" id="UP000692954"/>
    </source>
</evidence>
<gene>
    <name evidence="1" type="ORF">PSON_ATCC_30995.1.T0030331</name>
</gene>
<keyword evidence="2" id="KW-1185">Reference proteome</keyword>
<dbReference type="AlphaFoldDB" id="A0A8S1JZQ7"/>
<dbReference type="EMBL" id="CAJJDN010000003">
    <property type="protein sequence ID" value="CAD8048598.1"/>
    <property type="molecule type" value="Genomic_DNA"/>
</dbReference>
<evidence type="ECO:0000313" key="1">
    <source>
        <dbReference type="EMBL" id="CAD8048598.1"/>
    </source>
</evidence>
<reference evidence="1" key="1">
    <citation type="submission" date="2021-01" db="EMBL/GenBank/DDBJ databases">
        <authorList>
            <consortium name="Genoscope - CEA"/>
            <person name="William W."/>
        </authorList>
    </citation>
    <scope>NUCLEOTIDE SEQUENCE</scope>
</reference>
<name>A0A8S1JZQ7_9CILI</name>
<dbReference type="Proteomes" id="UP000692954">
    <property type="component" value="Unassembled WGS sequence"/>
</dbReference>
<comment type="caution">
    <text evidence="1">The sequence shown here is derived from an EMBL/GenBank/DDBJ whole genome shotgun (WGS) entry which is preliminary data.</text>
</comment>
<dbReference type="OrthoDB" id="288500at2759"/>
<sequence length="110" mass="12614">MSNLQLQTEENCDISLSQIENMLDQSEIEPQTKCKNVETKYCVNTTVISISNQIKLLGDDFSEFNVPSHYLPPNIQVGNVFTITFQRNRSEENKFKNQIEQISKSALNDI</sequence>
<accession>A0A8S1JZQ7</accession>